<dbReference type="EMBL" id="KE356560">
    <property type="protein sequence ID" value="ERG91521.1"/>
    <property type="molecule type" value="Genomic_DNA"/>
</dbReference>
<dbReference type="InterPro" id="IPR038693">
    <property type="entry name" value="PaaB_sf"/>
</dbReference>
<proteinExistence type="predicted"/>
<dbReference type="InterPro" id="IPR009359">
    <property type="entry name" value="PaaB"/>
</dbReference>
<reference evidence="2 3" key="1">
    <citation type="journal article" date="2013" name="PLoS ONE">
        <title>Assembly-driven community genomics of a hypersaline microbial ecosystem.</title>
        <authorList>
            <person name="Podell S."/>
            <person name="Ugalde J.A."/>
            <person name="Narasingarao P."/>
            <person name="Banfield J.F."/>
            <person name="Heidelberg K.B."/>
            <person name="Allen E.E."/>
        </authorList>
    </citation>
    <scope>NUCLEOTIDE SEQUENCE [LARGE SCALE GENOMIC DNA]</scope>
    <source>
        <strain evidence="3">J07HQW1</strain>
    </source>
</reference>
<feature type="region of interest" description="Disordered" evidence="1">
    <location>
        <begin position="77"/>
        <end position="102"/>
    </location>
</feature>
<sequence length="102" mass="11707">MVEKAHRAMIGNYPRDASEQEWEVFIREGRDEPLRHVGSITAPDNEMAHEQASRLFAWYATDVWVCPVDAIARYSTHDLDRNAKPVNSDADESRAHEDLLDI</sequence>
<gene>
    <name evidence="2" type="ORF">J07HQW1_01555</name>
</gene>
<evidence type="ECO:0000313" key="3">
    <source>
        <dbReference type="Proteomes" id="UP000030649"/>
    </source>
</evidence>
<dbReference type="Proteomes" id="UP000030649">
    <property type="component" value="Unassembled WGS sequence"/>
</dbReference>
<feature type="compositionally biased region" description="Basic and acidic residues" evidence="1">
    <location>
        <begin position="91"/>
        <end position="102"/>
    </location>
</feature>
<protein>
    <submittedName>
        <fullName evidence="2">RSAM-partnered protein, Htur_1727 family</fullName>
    </submittedName>
</protein>
<dbReference type="AlphaFoldDB" id="U1PH86"/>
<dbReference type="NCBIfam" id="TIGR04031">
    <property type="entry name" value="Htur_1727_fam"/>
    <property type="match status" value="1"/>
</dbReference>
<dbReference type="HOGENOM" id="CLU_163110_0_0_2"/>
<evidence type="ECO:0000256" key="1">
    <source>
        <dbReference type="SAM" id="MobiDB-lite"/>
    </source>
</evidence>
<accession>U1PH86</accession>
<dbReference type="Pfam" id="PF06243">
    <property type="entry name" value="PaaB"/>
    <property type="match status" value="1"/>
</dbReference>
<evidence type="ECO:0000313" key="2">
    <source>
        <dbReference type="EMBL" id="ERG91521.1"/>
    </source>
</evidence>
<dbReference type="Gene3D" id="3.10.20.520">
    <property type="entry name" value="Phenylacetic acid degradation B"/>
    <property type="match status" value="1"/>
</dbReference>
<dbReference type="InterPro" id="IPR023976">
    <property type="entry name" value="CHP04031_Htur1727"/>
</dbReference>
<organism evidence="2 3">
    <name type="scientific">Haloquadratum walsbyi J07HQW1</name>
    <dbReference type="NCBI Taxonomy" id="1238424"/>
    <lineage>
        <taxon>Archaea</taxon>
        <taxon>Methanobacteriati</taxon>
        <taxon>Methanobacteriota</taxon>
        <taxon>Stenosarchaea group</taxon>
        <taxon>Halobacteria</taxon>
        <taxon>Halobacteriales</taxon>
        <taxon>Haloferacaceae</taxon>
        <taxon>Haloquadratum</taxon>
    </lineage>
</organism>
<dbReference type="STRING" id="1238424.J07HQW1_01555"/>
<name>U1PH86_9EURY</name>